<accession>A0A6A4HQT9</accession>
<organism evidence="1 2">
    <name type="scientific">Gymnopus androsaceus JB14</name>
    <dbReference type="NCBI Taxonomy" id="1447944"/>
    <lineage>
        <taxon>Eukaryota</taxon>
        <taxon>Fungi</taxon>
        <taxon>Dikarya</taxon>
        <taxon>Basidiomycota</taxon>
        <taxon>Agaricomycotina</taxon>
        <taxon>Agaricomycetes</taxon>
        <taxon>Agaricomycetidae</taxon>
        <taxon>Agaricales</taxon>
        <taxon>Marasmiineae</taxon>
        <taxon>Omphalotaceae</taxon>
        <taxon>Gymnopus</taxon>
    </lineage>
</organism>
<proteinExistence type="predicted"/>
<reference evidence="1" key="1">
    <citation type="journal article" date="2019" name="Environ. Microbiol.">
        <title>Fungal ecological strategies reflected in gene transcription - a case study of two litter decomposers.</title>
        <authorList>
            <person name="Barbi F."/>
            <person name="Kohler A."/>
            <person name="Barry K."/>
            <person name="Baskaran P."/>
            <person name="Daum C."/>
            <person name="Fauchery L."/>
            <person name="Ihrmark K."/>
            <person name="Kuo A."/>
            <person name="LaButti K."/>
            <person name="Lipzen A."/>
            <person name="Morin E."/>
            <person name="Grigoriev I.V."/>
            <person name="Henrissat B."/>
            <person name="Lindahl B."/>
            <person name="Martin F."/>
        </authorList>
    </citation>
    <scope>NUCLEOTIDE SEQUENCE</scope>
    <source>
        <strain evidence="1">JB14</strain>
    </source>
</reference>
<dbReference type="OrthoDB" id="3254696at2759"/>
<evidence type="ECO:0000313" key="1">
    <source>
        <dbReference type="EMBL" id="KAE9401442.1"/>
    </source>
</evidence>
<keyword evidence="2" id="KW-1185">Reference proteome</keyword>
<dbReference type="EMBL" id="ML769445">
    <property type="protein sequence ID" value="KAE9401442.1"/>
    <property type="molecule type" value="Genomic_DNA"/>
</dbReference>
<sequence length="206" mass="22585">MPPYRTGFVLNQEDTPCKVCFANPIHPVHLEPLHPAQTLNQNAQLVMDAAISDKTTCRKLLYTGEFLDWAGEQGLREEDVLPPSGVTLCNYAASFAGKLAGGTTKAKLFTVKSWVQRRGLDWKGSVSLWNVLNRVERRAPALSFRDQCPPVKKEHLSVLFNELDLSDTPGIDHAIAAASAGCFYGQLVRPGAQNGSQTNISRMSCT</sequence>
<protein>
    <submittedName>
        <fullName evidence="1">Uncharacterized protein</fullName>
    </submittedName>
</protein>
<dbReference type="AlphaFoldDB" id="A0A6A4HQT9"/>
<name>A0A6A4HQT9_9AGAR</name>
<gene>
    <name evidence="1" type="ORF">BT96DRAFT_602044</name>
</gene>
<evidence type="ECO:0000313" key="2">
    <source>
        <dbReference type="Proteomes" id="UP000799118"/>
    </source>
</evidence>
<dbReference type="Proteomes" id="UP000799118">
    <property type="component" value="Unassembled WGS sequence"/>
</dbReference>